<keyword evidence="1" id="KW-0040">ANK repeat</keyword>
<dbReference type="SMART" id="SM00028">
    <property type="entry name" value="TPR"/>
    <property type="match status" value="3"/>
</dbReference>
<dbReference type="Gene3D" id="1.25.40.10">
    <property type="entry name" value="Tetratricopeptide repeat domain"/>
    <property type="match status" value="1"/>
</dbReference>
<dbReference type="InterPro" id="IPR011990">
    <property type="entry name" value="TPR-like_helical_dom_sf"/>
</dbReference>
<dbReference type="InterPro" id="IPR036770">
    <property type="entry name" value="Ankyrin_rpt-contain_sf"/>
</dbReference>
<comment type="caution">
    <text evidence="4">The sequence shown here is derived from an EMBL/GenBank/DDBJ whole genome shotgun (WGS) entry which is preliminary data.</text>
</comment>
<organism evidence="4 5">
    <name type="scientific">Panicum miliaceum</name>
    <name type="common">Proso millet</name>
    <name type="synonym">Broomcorn millet</name>
    <dbReference type="NCBI Taxonomy" id="4540"/>
    <lineage>
        <taxon>Eukaryota</taxon>
        <taxon>Viridiplantae</taxon>
        <taxon>Streptophyta</taxon>
        <taxon>Embryophyta</taxon>
        <taxon>Tracheophyta</taxon>
        <taxon>Spermatophyta</taxon>
        <taxon>Magnoliopsida</taxon>
        <taxon>Liliopsida</taxon>
        <taxon>Poales</taxon>
        <taxon>Poaceae</taxon>
        <taxon>PACMAD clade</taxon>
        <taxon>Panicoideae</taxon>
        <taxon>Panicodae</taxon>
        <taxon>Paniceae</taxon>
        <taxon>Panicinae</taxon>
        <taxon>Panicum</taxon>
        <taxon>Panicum sect. Panicum</taxon>
    </lineage>
</organism>
<keyword evidence="2" id="KW-0802">TPR repeat</keyword>
<feature type="repeat" description="ANK" evidence="1">
    <location>
        <begin position="42"/>
        <end position="64"/>
    </location>
</feature>
<evidence type="ECO:0000256" key="2">
    <source>
        <dbReference type="PROSITE-ProRule" id="PRU00339"/>
    </source>
</evidence>
<dbReference type="Proteomes" id="UP000275267">
    <property type="component" value="Unassembled WGS sequence"/>
</dbReference>
<evidence type="ECO:0000313" key="5">
    <source>
        <dbReference type="Proteomes" id="UP000275267"/>
    </source>
</evidence>
<dbReference type="SUPFAM" id="SSF48452">
    <property type="entry name" value="TPR-like"/>
    <property type="match status" value="1"/>
</dbReference>
<evidence type="ECO:0000256" key="3">
    <source>
        <dbReference type="SAM" id="MobiDB-lite"/>
    </source>
</evidence>
<gene>
    <name evidence="4" type="ORF">C2845_PM06G33100</name>
</gene>
<evidence type="ECO:0000256" key="1">
    <source>
        <dbReference type="PROSITE-ProRule" id="PRU00023"/>
    </source>
</evidence>
<dbReference type="InterPro" id="IPR051616">
    <property type="entry name" value="Cul2-RING_E3_ligase_SR"/>
</dbReference>
<feature type="repeat" description="ANK" evidence="1">
    <location>
        <begin position="112"/>
        <end position="144"/>
    </location>
</feature>
<dbReference type="SMART" id="SM00248">
    <property type="entry name" value="ANK"/>
    <property type="match status" value="7"/>
</dbReference>
<feature type="region of interest" description="Disordered" evidence="3">
    <location>
        <begin position="1"/>
        <end position="37"/>
    </location>
</feature>
<dbReference type="PRINTS" id="PR01415">
    <property type="entry name" value="ANKYRIN"/>
</dbReference>
<dbReference type="SUPFAM" id="SSF48403">
    <property type="entry name" value="Ankyrin repeat"/>
    <property type="match status" value="1"/>
</dbReference>
<proteinExistence type="predicted"/>
<dbReference type="PROSITE" id="PS50005">
    <property type="entry name" value="TPR"/>
    <property type="match status" value="1"/>
</dbReference>
<dbReference type="PANTHER" id="PTHR46224">
    <property type="entry name" value="ANKYRIN REPEAT FAMILY PROTEIN"/>
    <property type="match status" value="1"/>
</dbReference>
<dbReference type="Gene3D" id="1.25.40.20">
    <property type="entry name" value="Ankyrin repeat-containing domain"/>
    <property type="match status" value="3"/>
</dbReference>
<protein>
    <submittedName>
        <fullName evidence="4">Serine/threonine-protein phosphatase 6 regulatory ankyrin repeat subunit B isoform X1</fullName>
    </submittedName>
</protein>
<feature type="repeat" description="ANK" evidence="1">
    <location>
        <begin position="208"/>
        <end position="240"/>
    </location>
</feature>
<dbReference type="EMBL" id="PQIB02000009">
    <property type="protein sequence ID" value="RLM97975.1"/>
    <property type="molecule type" value="Genomic_DNA"/>
</dbReference>
<dbReference type="OrthoDB" id="590877at2759"/>
<dbReference type="PROSITE" id="PS50088">
    <property type="entry name" value="ANK_REPEAT"/>
    <property type="match status" value="6"/>
</dbReference>
<reference evidence="5" key="1">
    <citation type="journal article" date="2019" name="Nat. Commun.">
        <title>The genome of broomcorn millet.</title>
        <authorList>
            <person name="Zou C."/>
            <person name="Miki D."/>
            <person name="Li D."/>
            <person name="Tang Q."/>
            <person name="Xiao L."/>
            <person name="Rajput S."/>
            <person name="Deng P."/>
            <person name="Jia W."/>
            <person name="Huang R."/>
            <person name="Zhang M."/>
            <person name="Sun Y."/>
            <person name="Hu J."/>
            <person name="Fu X."/>
            <person name="Schnable P.S."/>
            <person name="Li F."/>
            <person name="Zhang H."/>
            <person name="Feng B."/>
            <person name="Zhu X."/>
            <person name="Liu R."/>
            <person name="Schnable J.C."/>
            <person name="Zhu J.-K."/>
            <person name="Zhang H."/>
        </authorList>
    </citation>
    <scope>NUCLEOTIDE SEQUENCE [LARGE SCALE GENOMIC DNA]</scope>
</reference>
<feature type="repeat" description="TPR" evidence="2">
    <location>
        <begin position="366"/>
        <end position="399"/>
    </location>
</feature>
<dbReference type="PANTHER" id="PTHR46224:SF57">
    <property type="entry name" value="ANKYRIN-LIKE PROTEIN"/>
    <property type="match status" value="1"/>
</dbReference>
<keyword evidence="5" id="KW-1185">Reference proteome</keyword>
<sequence>MPPGPSDAAIQAARDGNLRRRRRREARQTASGLDLRGVRGSKGRTLLHFAAAEGRLKVCKFLVEGSGLHVDSTSAESETPILLAAGAEGRDILPVLRYLLDRGGDPAMPDARGSTPLHNAAEYGNCKAVRLLLSKGVPVDPLGHRGTPLHLAAGYGHDQAVKILLEHGADLIVNHVHSPLMAACYAHSLECMMLLVEAGADVNFRSPSAPPVLMLAVNDGLTDIVNFLLEVGADPNIHDWDGKFPIMLAAAHEHHELVKILFPRTKPIPSLIDWSVDGIIRYIKYPHLEPREVVEEKIADAKSQGKEAFVKGDYLAAIYFYDLAMGKDPLDATLFANRSLCWLRLREGERALSDARDCRALNPRWAKAWYREGAALSLLKNYKAAADAFVEALKLDPANNETKKALRHCSCPLLLLLLLSAIARTKSVVVGMGA</sequence>
<name>A0A3L6R6M9_PANMI</name>
<dbReference type="AlphaFoldDB" id="A0A3L6R6M9"/>
<feature type="repeat" description="ANK" evidence="1">
    <location>
        <begin position="175"/>
        <end position="207"/>
    </location>
</feature>
<dbReference type="InterPro" id="IPR019734">
    <property type="entry name" value="TPR_rpt"/>
</dbReference>
<dbReference type="InterPro" id="IPR002110">
    <property type="entry name" value="Ankyrin_rpt"/>
</dbReference>
<dbReference type="STRING" id="4540.A0A3L6R6M9"/>
<feature type="repeat" description="ANK" evidence="1">
    <location>
        <begin position="76"/>
        <end position="111"/>
    </location>
</feature>
<dbReference type="Pfam" id="PF00515">
    <property type="entry name" value="TPR_1"/>
    <property type="match status" value="1"/>
</dbReference>
<accession>A0A3L6R6M9</accession>
<evidence type="ECO:0000313" key="4">
    <source>
        <dbReference type="EMBL" id="RLM97975.1"/>
    </source>
</evidence>
<dbReference type="PROSITE" id="PS50297">
    <property type="entry name" value="ANK_REP_REGION"/>
    <property type="match status" value="4"/>
</dbReference>
<feature type="repeat" description="ANK" evidence="1">
    <location>
        <begin position="144"/>
        <end position="176"/>
    </location>
</feature>
<dbReference type="Pfam" id="PF12796">
    <property type="entry name" value="Ank_2"/>
    <property type="match status" value="3"/>
</dbReference>